<organism evidence="2 3">
    <name type="scientific">Armillaria gallica</name>
    <name type="common">Bulbous honey fungus</name>
    <name type="synonym">Armillaria bulbosa</name>
    <dbReference type="NCBI Taxonomy" id="47427"/>
    <lineage>
        <taxon>Eukaryota</taxon>
        <taxon>Fungi</taxon>
        <taxon>Dikarya</taxon>
        <taxon>Basidiomycota</taxon>
        <taxon>Agaricomycotina</taxon>
        <taxon>Agaricomycetes</taxon>
        <taxon>Agaricomycetidae</taxon>
        <taxon>Agaricales</taxon>
        <taxon>Marasmiineae</taxon>
        <taxon>Physalacriaceae</taxon>
        <taxon>Armillaria</taxon>
    </lineage>
</organism>
<reference evidence="3" key="1">
    <citation type="journal article" date="2017" name="Nat. Ecol. Evol.">
        <title>Genome expansion and lineage-specific genetic innovations in the forest pathogenic fungi Armillaria.</title>
        <authorList>
            <person name="Sipos G."/>
            <person name="Prasanna A.N."/>
            <person name="Walter M.C."/>
            <person name="O'Connor E."/>
            <person name="Balint B."/>
            <person name="Krizsan K."/>
            <person name="Kiss B."/>
            <person name="Hess J."/>
            <person name="Varga T."/>
            <person name="Slot J."/>
            <person name="Riley R."/>
            <person name="Boka B."/>
            <person name="Rigling D."/>
            <person name="Barry K."/>
            <person name="Lee J."/>
            <person name="Mihaltcheva S."/>
            <person name="LaButti K."/>
            <person name="Lipzen A."/>
            <person name="Waldron R."/>
            <person name="Moloney N.M."/>
            <person name="Sperisen C."/>
            <person name="Kredics L."/>
            <person name="Vagvoelgyi C."/>
            <person name="Patrignani A."/>
            <person name="Fitzpatrick D."/>
            <person name="Nagy I."/>
            <person name="Doyle S."/>
            <person name="Anderson J.B."/>
            <person name="Grigoriev I.V."/>
            <person name="Gueldener U."/>
            <person name="Muensterkoetter M."/>
            <person name="Nagy L.G."/>
        </authorList>
    </citation>
    <scope>NUCLEOTIDE SEQUENCE [LARGE SCALE GENOMIC DNA]</scope>
    <source>
        <strain evidence="3">Ar21-2</strain>
    </source>
</reference>
<dbReference type="InParanoid" id="A0A2H3DKK1"/>
<keyword evidence="3" id="KW-1185">Reference proteome</keyword>
<keyword evidence="1" id="KW-0175">Coiled coil</keyword>
<dbReference type="Proteomes" id="UP000217790">
    <property type="component" value="Unassembled WGS sequence"/>
</dbReference>
<dbReference type="EMBL" id="KZ293660">
    <property type="protein sequence ID" value="PBK92012.1"/>
    <property type="molecule type" value="Genomic_DNA"/>
</dbReference>
<evidence type="ECO:0000256" key="1">
    <source>
        <dbReference type="SAM" id="Coils"/>
    </source>
</evidence>
<accession>A0A2H3DKK1</accession>
<dbReference type="AlphaFoldDB" id="A0A2H3DKK1"/>
<evidence type="ECO:0000313" key="3">
    <source>
        <dbReference type="Proteomes" id="UP000217790"/>
    </source>
</evidence>
<name>A0A2H3DKK1_ARMGA</name>
<feature type="coiled-coil region" evidence="1">
    <location>
        <begin position="153"/>
        <end position="180"/>
    </location>
</feature>
<dbReference type="OrthoDB" id="3013361at2759"/>
<sequence length="237" mass="26385">MGKDKKLWYRATRLSGNSSKSNWDRDMAVVTDAMQKLGINVVNAWPAGNGKLAIVVLAYMQEVDFIISKSLLSITLPNQDPPISGSLIPSVITISKPYTQIDPVYAFEVATTKSILTDMDHFNKQVHAVALNITPPCLLWDINTTGAFAKKVVATINNARELLESRLDQFEVKLNNICREALLNFSVVEKRLSVMEDGMKQVTGAITQMRLTLQNTQMAVLVQHQRVQLSDHQSSLD</sequence>
<protein>
    <submittedName>
        <fullName evidence="2">Uncharacterized protein</fullName>
    </submittedName>
</protein>
<evidence type="ECO:0000313" key="2">
    <source>
        <dbReference type="EMBL" id="PBK92012.1"/>
    </source>
</evidence>
<proteinExistence type="predicted"/>
<gene>
    <name evidence="2" type="ORF">ARMGADRAFT_1031472</name>
</gene>